<evidence type="ECO:0000259" key="4">
    <source>
        <dbReference type="PROSITE" id="PS50949"/>
    </source>
</evidence>
<dbReference type="PRINTS" id="PR00035">
    <property type="entry name" value="HTHGNTR"/>
</dbReference>
<gene>
    <name evidence="5" type="ORF">PSQ90_14885</name>
</gene>
<keyword evidence="2" id="KW-0238">DNA-binding</keyword>
<dbReference type="PANTHER" id="PTHR43537">
    <property type="entry name" value="TRANSCRIPTIONAL REGULATOR, GNTR FAMILY"/>
    <property type="match status" value="1"/>
</dbReference>
<accession>A0ABY7YWH4</accession>
<organism evidence="5 6">
    <name type="scientific">Devosia rhodophyticola</name>
    <dbReference type="NCBI Taxonomy" id="3026423"/>
    <lineage>
        <taxon>Bacteria</taxon>
        <taxon>Pseudomonadati</taxon>
        <taxon>Pseudomonadota</taxon>
        <taxon>Alphaproteobacteria</taxon>
        <taxon>Hyphomicrobiales</taxon>
        <taxon>Devosiaceae</taxon>
        <taxon>Devosia</taxon>
    </lineage>
</organism>
<reference evidence="5 6" key="1">
    <citation type="submission" date="2023-02" db="EMBL/GenBank/DDBJ databases">
        <title>Devosia chondri sp. nov., isolated from the phycosphere of marine algae.</title>
        <authorList>
            <person name="Kim J.M."/>
            <person name="Lee J.K."/>
            <person name="Choi B.J."/>
            <person name="Bayburt H."/>
            <person name="Jeon C.O."/>
        </authorList>
    </citation>
    <scope>NUCLEOTIDE SEQUENCE [LARGE SCALE GENOMIC DNA]</scope>
    <source>
        <strain evidence="5 6">G2-5</strain>
    </source>
</reference>
<evidence type="ECO:0000256" key="1">
    <source>
        <dbReference type="ARBA" id="ARBA00023015"/>
    </source>
</evidence>
<evidence type="ECO:0000313" key="5">
    <source>
        <dbReference type="EMBL" id="WDR05542.1"/>
    </source>
</evidence>
<evidence type="ECO:0000256" key="3">
    <source>
        <dbReference type="ARBA" id="ARBA00023163"/>
    </source>
</evidence>
<protein>
    <submittedName>
        <fullName evidence="5">FadR/GntR family transcriptional regulator</fullName>
    </submittedName>
</protein>
<keyword evidence="3" id="KW-0804">Transcription</keyword>
<name>A0ABY7YWH4_9HYPH</name>
<dbReference type="Proteomes" id="UP001222118">
    <property type="component" value="Chromosome"/>
</dbReference>
<keyword evidence="6" id="KW-1185">Reference proteome</keyword>
<dbReference type="SMART" id="SM00345">
    <property type="entry name" value="HTH_GNTR"/>
    <property type="match status" value="1"/>
</dbReference>
<dbReference type="SUPFAM" id="SSF46785">
    <property type="entry name" value="Winged helix' DNA-binding domain"/>
    <property type="match status" value="1"/>
</dbReference>
<dbReference type="PANTHER" id="PTHR43537:SF44">
    <property type="entry name" value="GNTR FAMILY REGULATORY PROTEIN"/>
    <property type="match status" value="1"/>
</dbReference>
<dbReference type="InterPro" id="IPR011711">
    <property type="entry name" value="GntR_C"/>
</dbReference>
<feature type="domain" description="HTH gntR-type" evidence="4">
    <location>
        <begin position="18"/>
        <end position="86"/>
    </location>
</feature>
<dbReference type="InterPro" id="IPR000524">
    <property type="entry name" value="Tscrpt_reg_HTH_GntR"/>
</dbReference>
<dbReference type="SMART" id="SM00895">
    <property type="entry name" value="FCD"/>
    <property type="match status" value="1"/>
</dbReference>
<dbReference type="Gene3D" id="1.20.120.530">
    <property type="entry name" value="GntR ligand-binding domain-like"/>
    <property type="match status" value="1"/>
</dbReference>
<dbReference type="PROSITE" id="PS50949">
    <property type="entry name" value="HTH_GNTR"/>
    <property type="match status" value="1"/>
</dbReference>
<dbReference type="Pfam" id="PF07729">
    <property type="entry name" value="FCD"/>
    <property type="match status" value="1"/>
</dbReference>
<dbReference type="InterPro" id="IPR008920">
    <property type="entry name" value="TF_FadR/GntR_C"/>
</dbReference>
<keyword evidence="1" id="KW-0805">Transcription regulation</keyword>
<evidence type="ECO:0000256" key="2">
    <source>
        <dbReference type="ARBA" id="ARBA00023125"/>
    </source>
</evidence>
<dbReference type="RefSeq" id="WP_282211061.1">
    <property type="nucleotide sequence ID" value="NZ_CP118247.1"/>
</dbReference>
<dbReference type="Gene3D" id="1.10.10.10">
    <property type="entry name" value="Winged helix-like DNA-binding domain superfamily/Winged helix DNA-binding domain"/>
    <property type="match status" value="1"/>
</dbReference>
<dbReference type="CDD" id="cd07377">
    <property type="entry name" value="WHTH_GntR"/>
    <property type="match status" value="1"/>
</dbReference>
<dbReference type="InterPro" id="IPR036390">
    <property type="entry name" value="WH_DNA-bd_sf"/>
</dbReference>
<dbReference type="Pfam" id="PF00392">
    <property type="entry name" value="GntR"/>
    <property type="match status" value="1"/>
</dbReference>
<proteinExistence type="predicted"/>
<evidence type="ECO:0000313" key="6">
    <source>
        <dbReference type="Proteomes" id="UP001222118"/>
    </source>
</evidence>
<dbReference type="InterPro" id="IPR036388">
    <property type="entry name" value="WH-like_DNA-bd_sf"/>
</dbReference>
<sequence length="263" mass="28432">MTNTDGPILPPDGRESATSVREWILSTLGKRILCGHYPEGAALPIEADLCTEFDVSRTVLREAVKMLTAKGLLVSRKRAGTLVRSASNWNRLDADVLSWMGSLDPDPVFVRGLLEARLAIEPASARLAAMRSTSMDLATIEAAYHAMRTTPTDDLAGRIAADVAFHIGILEASHNPVFAGLGKLIKHALEDSFRLTTRTTESYSRALRAHGDVLEAIRLRQPDIASERMRALVDVAMVDLLHHLAMVGTDSPGEQALASASEG</sequence>
<dbReference type="SUPFAM" id="SSF48008">
    <property type="entry name" value="GntR ligand-binding domain-like"/>
    <property type="match status" value="1"/>
</dbReference>
<dbReference type="EMBL" id="CP118247">
    <property type="protein sequence ID" value="WDR05542.1"/>
    <property type="molecule type" value="Genomic_DNA"/>
</dbReference>